<evidence type="ECO:0000313" key="5">
    <source>
        <dbReference type="EMBL" id="PWN41987.1"/>
    </source>
</evidence>
<keyword evidence="6" id="KW-1185">Reference proteome</keyword>
<dbReference type="GO" id="GO:0033314">
    <property type="term" value="P:mitotic DNA replication checkpoint signaling"/>
    <property type="evidence" value="ECO:0007669"/>
    <property type="project" value="TreeGrafter"/>
</dbReference>
<evidence type="ECO:0000256" key="2">
    <source>
        <dbReference type="ARBA" id="ARBA00005563"/>
    </source>
</evidence>
<dbReference type="Proteomes" id="UP000245783">
    <property type="component" value="Unassembled WGS sequence"/>
</dbReference>
<dbReference type="GO" id="GO:0005730">
    <property type="term" value="C:nucleolus"/>
    <property type="evidence" value="ECO:0007669"/>
    <property type="project" value="InterPro"/>
</dbReference>
<dbReference type="InterPro" id="IPR016580">
    <property type="entry name" value="HUS1"/>
</dbReference>
<dbReference type="GO" id="GO:0044778">
    <property type="term" value="P:meiotic DNA integrity checkpoint signaling"/>
    <property type="evidence" value="ECO:0007669"/>
    <property type="project" value="TreeGrafter"/>
</dbReference>
<organism evidence="5 6">
    <name type="scientific">Ceraceosorus guamensis</name>
    <dbReference type="NCBI Taxonomy" id="1522189"/>
    <lineage>
        <taxon>Eukaryota</taxon>
        <taxon>Fungi</taxon>
        <taxon>Dikarya</taxon>
        <taxon>Basidiomycota</taxon>
        <taxon>Ustilaginomycotina</taxon>
        <taxon>Exobasidiomycetes</taxon>
        <taxon>Ceraceosorales</taxon>
        <taxon>Ceraceosoraceae</taxon>
        <taxon>Ceraceosorus</taxon>
    </lineage>
</organism>
<keyword evidence="3" id="KW-0539">Nucleus</keyword>
<comment type="subcellular location">
    <subcellularLocation>
        <location evidence="1">Nucleus</location>
    </subcellularLocation>
</comment>
<dbReference type="OrthoDB" id="337750at2759"/>
<dbReference type="GO" id="GO:0031573">
    <property type="term" value="P:mitotic intra-S DNA damage checkpoint signaling"/>
    <property type="evidence" value="ECO:0007669"/>
    <property type="project" value="TreeGrafter"/>
</dbReference>
<dbReference type="PANTHER" id="PTHR12900:SF0">
    <property type="entry name" value="CHECKPOINT PROTEIN"/>
    <property type="match status" value="1"/>
</dbReference>
<reference evidence="5 6" key="1">
    <citation type="journal article" date="2018" name="Mol. Biol. Evol.">
        <title>Broad Genomic Sampling Reveals a Smut Pathogenic Ancestry of the Fungal Clade Ustilaginomycotina.</title>
        <authorList>
            <person name="Kijpornyongpan T."/>
            <person name="Mondo S.J."/>
            <person name="Barry K."/>
            <person name="Sandor L."/>
            <person name="Lee J."/>
            <person name="Lipzen A."/>
            <person name="Pangilinan J."/>
            <person name="LaButti K."/>
            <person name="Hainaut M."/>
            <person name="Henrissat B."/>
            <person name="Grigoriev I.V."/>
            <person name="Spatafora J.W."/>
            <person name="Aime M.C."/>
        </authorList>
    </citation>
    <scope>NUCLEOTIDE SEQUENCE [LARGE SCALE GENOMIC DNA]</scope>
    <source>
        <strain evidence="5 6">MCA 4658</strain>
    </source>
</reference>
<dbReference type="FunCoup" id="A0A316VWG3">
    <property type="interactions" value="310"/>
</dbReference>
<dbReference type="PIRSF" id="PIRSF011312">
    <property type="entry name" value="Cell_cycle_HUS1"/>
    <property type="match status" value="1"/>
</dbReference>
<dbReference type="GO" id="GO:0035861">
    <property type="term" value="C:site of double-strand break"/>
    <property type="evidence" value="ECO:0007669"/>
    <property type="project" value="TreeGrafter"/>
</dbReference>
<accession>A0A316VWG3</accession>
<dbReference type="GO" id="GO:0000723">
    <property type="term" value="P:telomere maintenance"/>
    <property type="evidence" value="ECO:0007669"/>
    <property type="project" value="TreeGrafter"/>
</dbReference>
<protein>
    <recommendedName>
        <fullName evidence="4">Checkpoint protein</fullName>
    </recommendedName>
</protein>
<dbReference type="GO" id="GO:0000724">
    <property type="term" value="P:double-strand break repair via homologous recombination"/>
    <property type="evidence" value="ECO:0007669"/>
    <property type="project" value="TreeGrafter"/>
</dbReference>
<dbReference type="Pfam" id="PF04005">
    <property type="entry name" value="Hus1"/>
    <property type="match status" value="1"/>
</dbReference>
<gene>
    <name evidence="5" type="ORF">IE81DRAFT_150246</name>
</gene>
<dbReference type="GO" id="GO:0030896">
    <property type="term" value="C:checkpoint clamp complex"/>
    <property type="evidence" value="ECO:0007669"/>
    <property type="project" value="InterPro"/>
</dbReference>
<dbReference type="EMBL" id="KZ819385">
    <property type="protein sequence ID" value="PWN41987.1"/>
    <property type="molecule type" value="Genomic_DNA"/>
</dbReference>
<evidence type="ECO:0000256" key="3">
    <source>
        <dbReference type="ARBA" id="ARBA00023242"/>
    </source>
</evidence>
<dbReference type="Gene3D" id="3.70.10.10">
    <property type="match status" value="1"/>
</dbReference>
<dbReference type="PANTHER" id="PTHR12900">
    <property type="entry name" value="MITOTIC AND DNA DAMAGE CHECKPOINT PROTEIN HUS1"/>
    <property type="match status" value="1"/>
</dbReference>
<proteinExistence type="inferred from homology"/>
<dbReference type="RefSeq" id="XP_025369147.1">
    <property type="nucleotide sequence ID" value="XM_025510431.1"/>
</dbReference>
<dbReference type="GO" id="GO:0006289">
    <property type="term" value="P:nucleotide-excision repair"/>
    <property type="evidence" value="ECO:0007669"/>
    <property type="project" value="TreeGrafter"/>
</dbReference>
<dbReference type="InterPro" id="IPR007150">
    <property type="entry name" value="HUS1/Mec3"/>
</dbReference>
<dbReference type="GeneID" id="37032301"/>
<sequence length="284" mass="32159">MRLRVSLTDSKTLHGMIQSVGKVANKCIIRFSQSTFDIIVTGADAPEGVQIWSQVMTNALFKPDVLRIESNFNDQINLEVATETFLHALKSSINAVDVIIRLAKRDRDPLLNFTIGNSTVNGARLEISQEVLIRVLRPAEISRIREPECPVPDACIYLPRLHKIRRVAERMQPLSDTITVSANRAHELKLSIEKDEVKIETTWRDLDHPDLEIMTQARHGRVESEYRSVRLDMKSFMRFLSSSVVETKSITSICENHCAIFYVYIGEEDSGSGVMTFFLPAVEV</sequence>
<comment type="similarity">
    <text evidence="2 4">Belongs to the HUS1 family.</text>
</comment>
<dbReference type="AlphaFoldDB" id="A0A316VWG3"/>
<dbReference type="InParanoid" id="A0A316VWG3"/>
<name>A0A316VWG3_9BASI</name>
<evidence type="ECO:0000256" key="4">
    <source>
        <dbReference type="PIRNR" id="PIRNR011312"/>
    </source>
</evidence>
<evidence type="ECO:0000313" key="6">
    <source>
        <dbReference type="Proteomes" id="UP000245783"/>
    </source>
</evidence>
<dbReference type="STRING" id="1522189.A0A316VWG3"/>
<evidence type="ECO:0000256" key="1">
    <source>
        <dbReference type="ARBA" id="ARBA00004123"/>
    </source>
</evidence>